<evidence type="ECO:0000313" key="1">
    <source>
        <dbReference type="EMBL" id="PWG66767.1"/>
    </source>
</evidence>
<comment type="caution">
    <text evidence="1">The sequence shown here is derived from an EMBL/GenBank/DDBJ whole genome shotgun (WGS) entry which is preliminary data.</text>
</comment>
<evidence type="ECO:0000313" key="2">
    <source>
        <dbReference type="Proteomes" id="UP000245876"/>
    </source>
</evidence>
<dbReference type="AlphaFoldDB" id="A0A2U2NCE8"/>
<dbReference type="RefSeq" id="WP_109056336.1">
    <property type="nucleotide sequence ID" value="NZ_QFFM01000003.1"/>
</dbReference>
<name>A0A2U2NCE8_9BIFI</name>
<accession>A0A2U2NCE8</accession>
<dbReference type="Proteomes" id="UP000245876">
    <property type="component" value="Unassembled WGS sequence"/>
</dbReference>
<organism evidence="1 2">
    <name type="scientific">Bifidobacterium callitrichidarum</name>
    <dbReference type="NCBI Taxonomy" id="2052941"/>
    <lineage>
        <taxon>Bacteria</taxon>
        <taxon>Bacillati</taxon>
        <taxon>Actinomycetota</taxon>
        <taxon>Actinomycetes</taxon>
        <taxon>Bifidobacteriales</taxon>
        <taxon>Bifidobacteriaceae</taxon>
        <taxon>Bifidobacterium</taxon>
    </lineage>
</organism>
<dbReference type="EMBL" id="QFFM01000003">
    <property type="protein sequence ID" value="PWG66767.1"/>
    <property type="molecule type" value="Genomic_DNA"/>
</dbReference>
<keyword evidence="2" id="KW-1185">Reference proteome</keyword>
<sequence length="292" mass="33758">MTSPLPYDNQRILRLAGTRQAKPEITYTDQVLYKVIYGSSFVEEQDGCKDLTEQVPLMRYRRRLNTQTDAIRLQLIYQTLHQRFGAITPYSQRLKLIQDNRYKDKTGALCTYVTGMVTDFEPVAGRIGRICMISPTISPIAANTTTDPIDSHLWLMADQLDIENDYTNPEDTTNGLRHPDTPITGDIRIGDMLTVAARINAYTDSHGRRRLGVGEWTPLCRSLLYVYEDADQRLTVRFVPRHLMKHLRIIRFQPDGTPQWANPHMLIRETERWHRKYPDATSQLKLTHDVKA</sequence>
<reference evidence="1 2" key="1">
    <citation type="journal article" date="2018" name="Int. J. Syst. Evol. Microbiol.">
        <title>Bifidobacterium callitrichidarum sp. nov. from the faeces of the emperor tamarin (Saguinus imperator).</title>
        <authorList>
            <person name="Modesto M."/>
            <person name="Michelini S."/>
            <person name="Sansosti M.C."/>
            <person name="De Filippo C."/>
            <person name="Cavalieri D."/>
            <person name="Qvirist L."/>
            <person name="Andlid T."/>
            <person name="Spiezio C."/>
            <person name="Sandri C."/>
            <person name="Pascarelli S."/>
            <person name="Sgorbati B."/>
            <person name="Mattarelli P."/>
        </authorList>
    </citation>
    <scope>NUCLEOTIDE SEQUENCE [LARGE SCALE GENOMIC DNA]</scope>
    <source>
        <strain evidence="1 2">TRI 5</strain>
    </source>
</reference>
<gene>
    <name evidence="1" type="ORF">DF196_02370</name>
</gene>
<protein>
    <submittedName>
        <fullName evidence="1">Uncharacterized protein</fullName>
    </submittedName>
</protein>
<proteinExistence type="predicted"/>